<dbReference type="GO" id="GO:0016783">
    <property type="term" value="F:sulfurtransferase activity"/>
    <property type="evidence" value="ECO:0007669"/>
    <property type="project" value="InterPro"/>
</dbReference>
<dbReference type="GO" id="GO:0006163">
    <property type="term" value="P:purine nucleotide metabolic process"/>
    <property type="evidence" value="ECO:0007669"/>
    <property type="project" value="UniProtKB-ARBA"/>
</dbReference>
<dbReference type="InterPro" id="IPR052188">
    <property type="entry name" value="Ni-pincer_cofactor_biosynth"/>
</dbReference>
<dbReference type="Proteomes" id="UP000467132">
    <property type="component" value="Unassembled WGS sequence"/>
</dbReference>
<proteinExistence type="predicted"/>
<gene>
    <name evidence="3" type="primary">larE</name>
    <name evidence="3" type="ORF">D3Z33_10620</name>
</gene>
<dbReference type="AlphaFoldDB" id="A0A845QYR3"/>
<accession>A0A845QYR3</accession>
<dbReference type="OrthoDB" id="9776919at2"/>
<feature type="domain" description="NAD/GMP synthase" evidence="2">
    <location>
        <begin position="9"/>
        <end position="83"/>
    </location>
</feature>
<organism evidence="3 4">
    <name type="scientific">Senegalia massiliensis</name>
    <dbReference type="NCBI Taxonomy" id="1720316"/>
    <lineage>
        <taxon>Bacteria</taxon>
        <taxon>Bacillati</taxon>
        <taxon>Bacillota</taxon>
        <taxon>Clostridia</taxon>
        <taxon>Eubacteriales</taxon>
        <taxon>Clostridiaceae</taxon>
        <taxon>Senegalia</taxon>
    </lineage>
</organism>
<dbReference type="PANTHER" id="PTHR43169">
    <property type="entry name" value="EXSB FAMILY PROTEIN"/>
    <property type="match status" value="1"/>
</dbReference>
<dbReference type="PIRSF" id="PIRSF006661">
    <property type="entry name" value="PP-lp_UCP006661"/>
    <property type="match status" value="1"/>
</dbReference>
<name>A0A845QYR3_9CLOT</name>
<keyword evidence="4" id="KW-1185">Reference proteome</keyword>
<reference evidence="3 4" key="1">
    <citation type="submission" date="2018-08" db="EMBL/GenBank/DDBJ databases">
        <title>Murine metabolic-syndrome-specific gut microbial biobank.</title>
        <authorList>
            <person name="Liu C."/>
        </authorList>
    </citation>
    <scope>NUCLEOTIDE SEQUENCE [LARGE SCALE GENOMIC DNA]</scope>
    <source>
        <strain evidence="3 4">583</strain>
    </source>
</reference>
<dbReference type="Gene3D" id="3.40.50.620">
    <property type="entry name" value="HUPs"/>
    <property type="match status" value="1"/>
</dbReference>
<dbReference type="EMBL" id="QXXA01000011">
    <property type="protein sequence ID" value="NBI07300.1"/>
    <property type="molecule type" value="Genomic_DNA"/>
</dbReference>
<dbReference type="Pfam" id="PF02540">
    <property type="entry name" value="NAD_synthase"/>
    <property type="match status" value="1"/>
</dbReference>
<comment type="caution">
    <text evidence="3">The sequence shown here is derived from an EMBL/GenBank/DDBJ whole genome shotgun (WGS) entry which is preliminary data.</text>
</comment>
<dbReference type="InterPro" id="IPR022310">
    <property type="entry name" value="NAD/GMP_synthase"/>
</dbReference>
<evidence type="ECO:0000313" key="3">
    <source>
        <dbReference type="EMBL" id="NBI07300.1"/>
    </source>
</evidence>
<keyword evidence="3" id="KW-0808">Transferase</keyword>
<dbReference type="SUPFAM" id="SSF52402">
    <property type="entry name" value="Adenine nucleotide alpha hydrolases-like"/>
    <property type="match status" value="1"/>
</dbReference>
<dbReference type="PANTHER" id="PTHR43169:SF2">
    <property type="entry name" value="NAD_GMP SYNTHASE DOMAIN-CONTAINING PROTEIN"/>
    <property type="match status" value="1"/>
</dbReference>
<evidence type="ECO:0000313" key="4">
    <source>
        <dbReference type="Proteomes" id="UP000467132"/>
    </source>
</evidence>
<evidence type="ECO:0000256" key="1">
    <source>
        <dbReference type="PIRSR" id="PIRSR006661-1"/>
    </source>
</evidence>
<dbReference type="CDD" id="cd01990">
    <property type="entry name" value="LarE-like"/>
    <property type="match status" value="1"/>
</dbReference>
<sequence length="270" mass="30704">MTSSKSEKLRKYIKNLDNLAVAFSGGVDSTLLAKIAADELGQDAIAITISGPQHSKSEIEEAKEFAKKLGINHRIIEIEKIENEKLIYNTEDRCYICKKDVFSVIREEAKKYGITNIVDGTNVDDLGDYRPGLKALKELNVISPLKEVGLTKADIRQISKELNLLTWNKPAFACLITRIPYGEELTNEKLRLLEEAEEYIKSLGFNQYRVRYHNGIARIEVLPEDLSKFFDVDMMKKISDKLKSIGFKYVTLDLEGYRMGKMNDGLDQNE</sequence>
<protein>
    <submittedName>
        <fullName evidence="3">ATP-dependent sacrificial sulfur transferase LarE</fullName>
    </submittedName>
</protein>
<feature type="active site" description="Nucleophile and sulfur donor" evidence="1">
    <location>
        <position position="174"/>
    </location>
</feature>
<dbReference type="NCBIfam" id="TIGR00268">
    <property type="entry name" value="ATP-dependent sacrificial sulfur transferase LarE"/>
    <property type="match status" value="1"/>
</dbReference>
<dbReference type="InterPro" id="IPR005232">
    <property type="entry name" value="LarE"/>
</dbReference>
<dbReference type="RefSeq" id="WP_160197765.1">
    <property type="nucleotide sequence ID" value="NZ_QXXA01000011.1"/>
</dbReference>
<evidence type="ECO:0000259" key="2">
    <source>
        <dbReference type="Pfam" id="PF02540"/>
    </source>
</evidence>
<dbReference type="InterPro" id="IPR014729">
    <property type="entry name" value="Rossmann-like_a/b/a_fold"/>
</dbReference>